<evidence type="ECO:0000256" key="1">
    <source>
        <dbReference type="ARBA" id="ARBA00004123"/>
    </source>
</evidence>
<sequence length="111" mass="12720">MSQRSAAVQLQVSQPLLCKILKNREDIKIKCTLNENLNCKRNRNGKDKEVESALKLWFTNVCEREVRVNAPILRQKAEDLAAKLGKGNFVATEGWFHRCKAAEHTLLKDTR</sequence>
<gene>
    <name evidence="4" type="ORF">JTE90_003486</name>
</gene>
<evidence type="ECO:0000313" key="4">
    <source>
        <dbReference type="EMBL" id="KAG8182813.1"/>
    </source>
</evidence>
<dbReference type="PROSITE" id="PS51253">
    <property type="entry name" value="HTH_CENPB"/>
    <property type="match status" value="1"/>
</dbReference>
<evidence type="ECO:0000256" key="2">
    <source>
        <dbReference type="ARBA" id="ARBA00023125"/>
    </source>
</evidence>
<dbReference type="PANTHER" id="PTHR19303">
    <property type="entry name" value="TRANSPOSON"/>
    <property type="match status" value="1"/>
</dbReference>
<evidence type="ECO:0000313" key="5">
    <source>
        <dbReference type="Proteomes" id="UP000827092"/>
    </source>
</evidence>
<dbReference type="SUPFAM" id="SSF46689">
    <property type="entry name" value="Homeodomain-like"/>
    <property type="match status" value="1"/>
</dbReference>
<dbReference type="Pfam" id="PF03221">
    <property type="entry name" value="HTH_Tnp_Tc5"/>
    <property type="match status" value="1"/>
</dbReference>
<keyword evidence="5" id="KW-1185">Reference proteome</keyword>
<dbReference type="EMBL" id="JAFNEN010000446">
    <property type="protein sequence ID" value="KAG8182813.1"/>
    <property type="molecule type" value="Genomic_DNA"/>
</dbReference>
<comment type="caution">
    <text evidence="4">The sequence shown here is derived from an EMBL/GenBank/DDBJ whole genome shotgun (WGS) entry which is preliminary data.</text>
</comment>
<reference evidence="4 5" key="1">
    <citation type="journal article" date="2022" name="Nat. Ecol. Evol.">
        <title>A masculinizing supergene underlies an exaggerated male reproductive morph in a spider.</title>
        <authorList>
            <person name="Hendrickx F."/>
            <person name="De Corte Z."/>
            <person name="Sonet G."/>
            <person name="Van Belleghem S.M."/>
            <person name="Kostlbacher S."/>
            <person name="Vangestel C."/>
        </authorList>
    </citation>
    <scope>NUCLEOTIDE SEQUENCE [LARGE SCALE GENOMIC DNA]</scope>
    <source>
        <strain evidence="4">W744_W776</strain>
    </source>
</reference>
<accession>A0AAV6UG55</accession>
<evidence type="ECO:0000259" key="3">
    <source>
        <dbReference type="PROSITE" id="PS51253"/>
    </source>
</evidence>
<dbReference type="PANTHER" id="PTHR19303:SF73">
    <property type="entry name" value="PROTEIN PDC2"/>
    <property type="match status" value="1"/>
</dbReference>
<name>A0AAV6UG55_9ARAC</name>
<dbReference type="Proteomes" id="UP000827092">
    <property type="component" value="Unassembled WGS sequence"/>
</dbReference>
<dbReference type="InterPro" id="IPR006600">
    <property type="entry name" value="HTH_CenpB_DNA-bd_dom"/>
</dbReference>
<organism evidence="4 5">
    <name type="scientific">Oedothorax gibbosus</name>
    <dbReference type="NCBI Taxonomy" id="931172"/>
    <lineage>
        <taxon>Eukaryota</taxon>
        <taxon>Metazoa</taxon>
        <taxon>Ecdysozoa</taxon>
        <taxon>Arthropoda</taxon>
        <taxon>Chelicerata</taxon>
        <taxon>Arachnida</taxon>
        <taxon>Araneae</taxon>
        <taxon>Araneomorphae</taxon>
        <taxon>Entelegynae</taxon>
        <taxon>Araneoidea</taxon>
        <taxon>Linyphiidae</taxon>
        <taxon>Erigoninae</taxon>
        <taxon>Oedothorax</taxon>
    </lineage>
</organism>
<dbReference type="InterPro" id="IPR009057">
    <property type="entry name" value="Homeodomain-like_sf"/>
</dbReference>
<dbReference type="Gene3D" id="1.10.10.60">
    <property type="entry name" value="Homeodomain-like"/>
    <property type="match status" value="1"/>
</dbReference>
<dbReference type="GO" id="GO:0005634">
    <property type="term" value="C:nucleus"/>
    <property type="evidence" value="ECO:0007669"/>
    <property type="project" value="UniProtKB-SubCell"/>
</dbReference>
<proteinExistence type="predicted"/>
<keyword evidence="2" id="KW-0238">DNA-binding</keyword>
<dbReference type="AlphaFoldDB" id="A0AAV6UG55"/>
<feature type="domain" description="HTH CENPB-type" evidence="3">
    <location>
        <begin position="38"/>
        <end position="109"/>
    </location>
</feature>
<protein>
    <recommendedName>
        <fullName evidence="3">HTH CENPB-type domain-containing protein</fullName>
    </recommendedName>
</protein>
<dbReference type="GO" id="GO:0003677">
    <property type="term" value="F:DNA binding"/>
    <property type="evidence" value="ECO:0007669"/>
    <property type="project" value="UniProtKB-KW"/>
</dbReference>
<dbReference type="InterPro" id="IPR050863">
    <property type="entry name" value="CenT-Element_Derived"/>
</dbReference>
<comment type="subcellular location">
    <subcellularLocation>
        <location evidence="1">Nucleus</location>
    </subcellularLocation>
</comment>